<protein>
    <submittedName>
        <fullName evidence="1">Uncharacterized protein</fullName>
    </submittedName>
</protein>
<reference evidence="1 2" key="1">
    <citation type="journal article" date="2022" name="bioRxiv">
        <title>The genome of the oomycete Peronosclerospora sorghi, a cosmopolitan pathogen of maize and sorghum, is inflated with dispersed pseudogenes.</title>
        <authorList>
            <person name="Fletcher K."/>
            <person name="Martin F."/>
            <person name="Isakeit T."/>
            <person name="Cavanaugh K."/>
            <person name="Magill C."/>
            <person name="Michelmore R."/>
        </authorList>
    </citation>
    <scope>NUCLEOTIDE SEQUENCE [LARGE SCALE GENOMIC DNA]</scope>
    <source>
        <strain evidence="1">P6</strain>
    </source>
</reference>
<dbReference type="EMBL" id="CM047590">
    <property type="protein sequence ID" value="KAI9919793.1"/>
    <property type="molecule type" value="Genomic_DNA"/>
</dbReference>
<comment type="caution">
    <text evidence="1">The sequence shown here is derived from an EMBL/GenBank/DDBJ whole genome shotgun (WGS) entry which is preliminary data.</text>
</comment>
<accession>A0ACC0WLN6</accession>
<keyword evidence="2" id="KW-1185">Reference proteome</keyword>
<sequence length="100" mass="10943">MSTRALQDFGTRHELTKCAIAFALQELVEEILQIACNTGTNVCSMLADLRRGSRTEIDAISGRIVAGGKRHGVPTPINELLLLLVKALEKEGTRRRTSLP</sequence>
<name>A0ACC0WLN6_9STRA</name>
<gene>
    <name evidence="1" type="ORF">PsorP6_017385</name>
</gene>
<evidence type="ECO:0000313" key="1">
    <source>
        <dbReference type="EMBL" id="KAI9919793.1"/>
    </source>
</evidence>
<dbReference type="Proteomes" id="UP001163321">
    <property type="component" value="Chromosome 11"/>
</dbReference>
<organism evidence="1 2">
    <name type="scientific">Peronosclerospora sorghi</name>
    <dbReference type="NCBI Taxonomy" id="230839"/>
    <lineage>
        <taxon>Eukaryota</taxon>
        <taxon>Sar</taxon>
        <taxon>Stramenopiles</taxon>
        <taxon>Oomycota</taxon>
        <taxon>Peronosporomycetes</taxon>
        <taxon>Peronosporales</taxon>
        <taxon>Peronosporaceae</taxon>
        <taxon>Peronosclerospora</taxon>
    </lineage>
</organism>
<proteinExistence type="predicted"/>
<evidence type="ECO:0000313" key="2">
    <source>
        <dbReference type="Proteomes" id="UP001163321"/>
    </source>
</evidence>